<dbReference type="GO" id="GO:0046914">
    <property type="term" value="F:transition metal ion binding"/>
    <property type="evidence" value="ECO:0007669"/>
    <property type="project" value="InterPro"/>
</dbReference>
<dbReference type="SUPFAM" id="SSF47979">
    <property type="entry name" value="Iron-dependent repressor protein, dimerization domain"/>
    <property type="match status" value="1"/>
</dbReference>
<dbReference type="Gene3D" id="2.30.30.90">
    <property type="match status" value="1"/>
</dbReference>
<accession>A0A2S7WSK3</accession>
<dbReference type="Gene3D" id="1.10.10.10">
    <property type="entry name" value="Winged helix-like DNA-binding domain superfamily/Winged helix DNA-binding domain"/>
    <property type="match status" value="1"/>
</dbReference>
<dbReference type="InterPro" id="IPR008988">
    <property type="entry name" value="Transcriptional_repressor_C"/>
</dbReference>
<comment type="caution">
    <text evidence="16">The sequence shown here is derived from an EMBL/GenBank/DDBJ whole genome shotgun (WGS) entry which is preliminary data.</text>
</comment>
<dbReference type="PANTHER" id="PTHR33238:SF11">
    <property type="entry name" value="TRANSCRIPTIONAL REGULATOR MNTR"/>
    <property type="match status" value="1"/>
</dbReference>
<evidence type="ECO:0000313" key="17">
    <source>
        <dbReference type="Proteomes" id="UP000238882"/>
    </source>
</evidence>
<dbReference type="InterPro" id="IPR022687">
    <property type="entry name" value="HTH_DTXR"/>
</dbReference>
<evidence type="ECO:0000256" key="7">
    <source>
        <dbReference type="ARBA" id="ARBA00023004"/>
    </source>
</evidence>
<keyword evidence="11" id="KW-0804">Transcription</keyword>
<dbReference type="InterPro" id="IPR050536">
    <property type="entry name" value="DtxR_MntR_Metal-Reg"/>
</dbReference>
<evidence type="ECO:0000256" key="3">
    <source>
        <dbReference type="ARBA" id="ARBA00011738"/>
    </source>
</evidence>
<dbReference type="RefSeq" id="WP_105017048.1">
    <property type="nucleotide sequence ID" value="NZ_MSCN01000001.1"/>
</dbReference>
<dbReference type="GO" id="GO:0005737">
    <property type="term" value="C:cytoplasm"/>
    <property type="evidence" value="ECO:0007669"/>
    <property type="project" value="UniProtKB-SubCell"/>
</dbReference>
<dbReference type="InterPro" id="IPR036388">
    <property type="entry name" value="WH-like_DNA-bd_sf"/>
</dbReference>
<evidence type="ECO:0000259" key="15">
    <source>
        <dbReference type="PROSITE" id="PS50944"/>
    </source>
</evidence>
<dbReference type="Proteomes" id="UP000238882">
    <property type="component" value="Unassembled WGS sequence"/>
</dbReference>
<evidence type="ECO:0000256" key="12">
    <source>
        <dbReference type="ARBA" id="ARBA00023211"/>
    </source>
</evidence>
<comment type="similarity">
    <text evidence="2">Belongs to the DtxR/MntR family.</text>
</comment>
<dbReference type="InterPro" id="IPR038157">
    <property type="entry name" value="FeoA_core_dom"/>
</dbReference>
<dbReference type="OrthoDB" id="9791355at2"/>
<dbReference type="Gene3D" id="1.10.60.10">
    <property type="entry name" value="Iron dependent repressor, metal binding and dimerisation domain"/>
    <property type="match status" value="1"/>
</dbReference>
<dbReference type="Pfam" id="PF01325">
    <property type="entry name" value="Fe_dep_repress"/>
    <property type="match status" value="1"/>
</dbReference>
<comment type="subunit">
    <text evidence="3">Homodimer.</text>
</comment>
<gene>
    <name evidence="16" type="ORF">BTO18_15260</name>
</gene>
<dbReference type="SUPFAM" id="SSF46785">
    <property type="entry name" value="Winged helix' DNA-binding domain"/>
    <property type="match status" value="1"/>
</dbReference>
<keyword evidence="9" id="KW-0238">DNA-binding</keyword>
<comment type="function">
    <text evidence="13">In the presence of manganese, represses expression of mntH and mntS. Up-regulates expression of mntP.</text>
</comment>
<keyword evidence="8" id="KW-0805">Transcription regulation</keyword>
<evidence type="ECO:0000256" key="2">
    <source>
        <dbReference type="ARBA" id="ARBA00007871"/>
    </source>
</evidence>
<evidence type="ECO:0000256" key="11">
    <source>
        <dbReference type="ARBA" id="ARBA00023163"/>
    </source>
</evidence>
<keyword evidence="5" id="KW-0963">Cytoplasm</keyword>
<feature type="domain" description="HTH dtxR-type" evidence="15">
    <location>
        <begin position="1"/>
        <end position="64"/>
    </location>
</feature>
<dbReference type="SMART" id="SM00899">
    <property type="entry name" value="FeoA"/>
    <property type="match status" value="1"/>
</dbReference>
<comment type="subcellular location">
    <subcellularLocation>
        <location evidence="1">Cytoplasm</location>
    </subcellularLocation>
</comment>
<dbReference type="AlphaFoldDB" id="A0A2S7WSK3"/>
<evidence type="ECO:0000256" key="1">
    <source>
        <dbReference type="ARBA" id="ARBA00004496"/>
    </source>
</evidence>
<protein>
    <recommendedName>
        <fullName evidence="4">Transcriptional regulator MntR</fullName>
    </recommendedName>
    <alternativeName>
        <fullName evidence="14">Manganese transport regulator</fullName>
    </alternativeName>
</protein>
<dbReference type="InterPro" id="IPR001367">
    <property type="entry name" value="Fe_dep_repressor"/>
</dbReference>
<evidence type="ECO:0000256" key="14">
    <source>
        <dbReference type="ARBA" id="ARBA00032593"/>
    </source>
</evidence>
<evidence type="ECO:0000256" key="8">
    <source>
        <dbReference type="ARBA" id="ARBA00023015"/>
    </source>
</evidence>
<dbReference type="InterPro" id="IPR022689">
    <property type="entry name" value="Iron_dep_repressor"/>
</dbReference>
<dbReference type="Pfam" id="PF04023">
    <property type="entry name" value="FeoA"/>
    <property type="match status" value="1"/>
</dbReference>
<proteinExistence type="inferred from homology"/>
<dbReference type="InterPro" id="IPR036390">
    <property type="entry name" value="WH_DNA-bd_sf"/>
</dbReference>
<keyword evidence="17" id="KW-1185">Reference proteome</keyword>
<dbReference type="EMBL" id="MSCN01000001">
    <property type="protein sequence ID" value="PQJ80446.1"/>
    <property type="molecule type" value="Genomic_DNA"/>
</dbReference>
<dbReference type="PROSITE" id="PS50944">
    <property type="entry name" value="HTH_DTXR"/>
    <property type="match status" value="1"/>
</dbReference>
<evidence type="ECO:0000256" key="13">
    <source>
        <dbReference type="ARBA" id="ARBA00025185"/>
    </source>
</evidence>
<name>A0A2S7WSK3_9FLAO</name>
<keyword evidence="7" id="KW-0408">Iron</keyword>
<keyword evidence="6" id="KW-0678">Repressor</keyword>
<organism evidence="16 17">
    <name type="scientific">Polaribacter porphyrae</name>
    <dbReference type="NCBI Taxonomy" id="1137780"/>
    <lineage>
        <taxon>Bacteria</taxon>
        <taxon>Pseudomonadati</taxon>
        <taxon>Bacteroidota</taxon>
        <taxon>Flavobacteriia</taxon>
        <taxon>Flavobacteriales</taxon>
        <taxon>Flavobacteriaceae</taxon>
    </lineage>
</organism>
<keyword evidence="12" id="KW-0464">Manganese</keyword>
<evidence type="ECO:0000256" key="5">
    <source>
        <dbReference type="ARBA" id="ARBA00022490"/>
    </source>
</evidence>
<sequence>MFTLSEENYLKAIYHLELDSDKGISTNAIAEQLETKASSVSDMIKKLSDKKVVVYKKYKGVKLTDLGKKTAANIVRKHRLWEVFLVEKLNFSWDEVHDVAEQLEHIKSPKLINQLDALLGFPTHDPHGDPIPDKNGNLKTIDKSLLSTLSKNESGVCIGVDDSSSEFLRFLDKKGITLGNKITVLEKEDFDDSLSILIEGKQLSISNKIANNLYIKKI</sequence>
<reference evidence="16 17" key="1">
    <citation type="submission" date="2016-12" db="EMBL/GenBank/DDBJ databases">
        <title>Trade-off between light-utilization and light-protection in marine flavobacteria.</title>
        <authorList>
            <person name="Kumagai Y."/>
            <person name="Yoshizawa S."/>
            <person name="Kogure K."/>
            <person name="Iwasaki W."/>
        </authorList>
    </citation>
    <scope>NUCLEOTIDE SEQUENCE [LARGE SCALE GENOMIC DNA]</scope>
    <source>
        <strain evidence="16 17">NBRC 108759</strain>
    </source>
</reference>
<keyword evidence="10" id="KW-0010">Activator</keyword>
<dbReference type="InterPro" id="IPR036421">
    <property type="entry name" value="Fe_dep_repressor_sf"/>
</dbReference>
<evidence type="ECO:0000256" key="10">
    <source>
        <dbReference type="ARBA" id="ARBA00023159"/>
    </source>
</evidence>
<dbReference type="GO" id="GO:0046983">
    <property type="term" value="F:protein dimerization activity"/>
    <property type="evidence" value="ECO:0007669"/>
    <property type="project" value="InterPro"/>
</dbReference>
<dbReference type="InterPro" id="IPR007167">
    <property type="entry name" value="Fe-transptr_FeoA-like"/>
</dbReference>
<evidence type="ECO:0000313" key="16">
    <source>
        <dbReference type="EMBL" id="PQJ80446.1"/>
    </source>
</evidence>
<dbReference type="PANTHER" id="PTHR33238">
    <property type="entry name" value="IRON (METAL) DEPENDENT REPRESSOR, DTXR FAMILY"/>
    <property type="match status" value="1"/>
</dbReference>
<evidence type="ECO:0000256" key="4">
    <source>
        <dbReference type="ARBA" id="ARBA00022386"/>
    </source>
</evidence>
<dbReference type="SUPFAM" id="SSF50037">
    <property type="entry name" value="C-terminal domain of transcriptional repressors"/>
    <property type="match status" value="1"/>
</dbReference>
<dbReference type="GO" id="GO:0003677">
    <property type="term" value="F:DNA binding"/>
    <property type="evidence" value="ECO:0007669"/>
    <property type="project" value="UniProtKB-KW"/>
</dbReference>
<evidence type="ECO:0000256" key="9">
    <source>
        <dbReference type="ARBA" id="ARBA00023125"/>
    </source>
</evidence>
<dbReference type="GO" id="GO:0003700">
    <property type="term" value="F:DNA-binding transcription factor activity"/>
    <property type="evidence" value="ECO:0007669"/>
    <property type="project" value="InterPro"/>
</dbReference>
<evidence type="ECO:0000256" key="6">
    <source>
        <dbReference type="ARBA" id="ARBA00022491"/>
    </source>
</evidence>
<dbReference type="Pfam" id="PF02742">
    <property type="entry name" value="Fe_dep_repr_C"/>
    <property type="match status" value="1"/>
</dbReference>
<dbReference type="SMART" id="SM00529">
    <property type="entry name" value="HTH_DTXR"/>
    <property type="match status" value="1"/>
</dbReference>